<reference evidence="4 5" key="1">
    <citation type="submission" date="2019-05" db="EMBL/GenBank/DDBJ databases">
        <title>Emergence of the Ug99 lineage of the wheat stem rust pathogen through somatic hybridization.</title>
        <authorList>
            <person name="Li F."/>
            <person name="Upadhyaya N.M."/>
            <person name="Sperschneider J."/>
            <person name="Matny O."/>
            <person name="Nguyen-Phuc H."/>
            <person name="Mago R."/>
            <person name="Raley C."/>
            <person name="Miller M.E."/>
            <person name="Silverstein K.A.T."/>
            <person name="Henningsen E."/>
            <person name="Hirsch C.D."/>
            <person name="Visser B."/>
            <person name="Pretorius Z.A."/>
            <person name="Steffenson B.J."/>
            <person name="Schwessinger B."/>
            <person name="Dodds P.N."/>
            <person name="Figueroa M."/>
        </authorList>
    </citation>
    <scope>NUCLEOTIDE SEQUENCE [LARGE SCALE GENOMIC DNA]</scope>
    <source>
        <strain evidence="2">21-0</strain>
        <strain evidence="3 5">Ug99</strain>
    </source>
</reference>
<evidence type="ECO:0000313" key="2">
    <source>
        <dbReference type="EMBL" id="KAA1095142.1"/>
    </source>
</evidence>
<gene>
    <name evidence="2" type="ORF">PGT21_036057</name>
    <name evidence="3" type="ORF">PGTUg99_022862</name>
</gene>
<proteinExistence type="predicted"/>
<dbReference type="EMBL" id="VSWC01000079">
    <property type="protein sequence ID" value="KAA1095142.1"/>
    <property type="molecule type" value="Genomic_DNA"/>
</dbReference>
<dbReference type="AlphaFoldDB" id="A0A5B0R8D6"/>
<evidence type="ECO:0000313" key="5">
    <source>
        <dbReference type="Proteomes" id="UP000325313"/>
    </source>
</evidence>
<comment type="caution">
    <text evidence="3">The sequence shown here is derived from an EMBL/GenBank/DDBJ whole genome shotgun (WGS) entry which is preliminary data.</text>
</comment>
<dbReference type="Proteomes" id="UP000324748">
    <property type="component" value="Unassembled WGS sequence"/>
</dbReference>
<accession>A0A5B0R8D6</accession>
<evidence type="ECO:0000313" key="4">
    <source>
        <dbReference type="Proteomes" id="UP000324748"/>
    </source>
</evidence>
<keyword evidence="1" id="KW-0732">Signal</keyword>
<dbReference type="Proteomes" id="UP000325313">
    <property type="component" value="Unassembled WGS sequence"/>
</dbReference>
<evidence type="ECO:0000256" key="1">
    <source>
        <dbReference type="SAM" id="SignalP"/>
    </source>
</evidence>
<evidence type="ECO:0000313" key="3">
    <source>
        <dbReference type="EMBL" id="KAA1121413.1"/>
    </source>
</evidence>
<dbReference type="EMBL" id="VDEP01000238">
    <property type="protein sequence ID" value="KAA1121413.1"/>
    <property type="molecule type" value="Genomic_DNA"/>
</dbReference>
<feature type="signal peptide" evidence="1">
    <location>
        <begin position="1"/>
        <end position="19"/>
    </location>
</feature>
<feature type="chain" id="PRO_5036138085" evidence="1">
    <location>
        <begin position="20"/>
        <end position="111"/>
    </location>
</feature>
<keyword evidence="4" id="KW-1185">Reference proteome</keyword>
<protein>
    <submittedName>
        <fullName evidence="3">Uncharacterized protein</fullName>
    </submittedName>
</protein>
<organism evidence="3 5">
    <name type="scientific">Puccinia graminis f. sp. tritici</name>
    <dbReference type="NCBI Taxonomy" id="56615"/>
    <lineage>
        <taxon>Eukaryota</taxon>
        <taxon>Fungi</taxon>
        <taxon>Dikarya</taxon>
        <taxon>Basidiomycota</taxon>
        <taxon>Pucciniomycotina</taxon>
        <taxon>Pucciniomycetes</taxon>
        <taxon>Pucciniales</taxon>
        <taxon>Pucciniaceae</taxon>
        <taxon>Puccinia</taxon>
    </lineage>
</organism>
<name>A0A5B0R8D6_PUCGR</name>
<sequence>MGLADLAAILSAAAVTATALQTVSQNRLEDTNPPCFVFRWTRVHMGNVGPPIPSEFPPNGSENCLEDGGFVLPGPSSINVEGPFQKGTSPEQLCHRSENCSLPVPIGSIAP</sequence>